<evidence type="ECO:0000259" key="7">
    <source>
        <dbReference type="PROSITE" id="PS50835"/>
    </source>
</evidence>
<feature type="domain" description="Ig-like" evidence="7">
    <location>
        <begin position="3"/>
        <end position="89"/>
    </location>
</feature>
<keyword evidence="4 6" id="KW-1133">Transmembrane helix</keyword>
<accession>V5Z5F2</accession>
<dbReference type="Pfam" id="PF04241">
    <property type="entry name" value="DUF423"/>
    <property type="match status" value="1"/>
</dbReference>
<keyword evidence="9" id="KW-1185">Reference proteome</keyword>
<dbReference type="EMBL" id="CAHS01000011">
    <property type="protein sequence ID" value="CCG86162.1"/>
    <property type="molecule type" value="Genomic_DNA"/>
</dbReference>
<evidence type="ECO:0000256" key="1">
    <source>
        <dbReference type="ARBA" id="ARBA00004141"/>
    </source>
</evidence>
<comment type="caution">
    <text evidence="8">The sequence shown here is derived from an EMBL/GenBank/DDBJ whole genome shotgun (WGS) entry which is preliminary data.</text>
</comment>
<dbReference type="PROSITE" id="PS50835">
    <property type="entry name" value="IG_LIKE"/>
    <property type="match status" value="1"/>
</dbReference>
<dbReference type="PANTHER" id="PTHR43461">
    <property type="entry name" value="TRANSMEMBRANE PROTEIN 256"/>
    <property type="match status" value="1"/>
</dbReference>
<organism evidence="8 9">
    <name type="scientific">Erwinia piriflorinigrans CFBP 5888</name>
    <dbReference type="NCBI Taxonomy" id="1161919"/>
    <lineage>
        <taxon>Bacteria</taxon>
        <taxon>Pseudomonadati</taxon>
        <taxon>Pseudomonadota</taxon>
        <taxon>Gammaproteobacteria</taxon>
        <taxon>Enterobacterales</taxon>
        <taxon>Erwiniaceae</taxon>
        <taxon>Erwinia</taxon>
    </lineage>
</organism>
<evidence type="ECO:0000256" key="2">
    <source>
        <dbReference type="ARBA" id="ARBA00009694"/>
    </source>
</evidence>
<comment type="similarity">
    <text evidence="2">Belongs to the UPF0382 family.</text>
</comment>
<dbReference type="AlphaFoldDB" id="V5Z5F2"/>
<reference evidence="8 9" key="1">
    <citation type="journal article" date="2013" name="Syst. Appl. Microbiol.">
        <title>Phylogenetic position and virulence apparatus of the pear flower necrosis pathogen Erwinia piriflorinigrans CFBP 5888T as assessed by comparative genomics.</title>
        <authorList>
            <person name="Smits T.H."/>
            <person name="Rezzonico F."/>
            <person name="Lopez M.M."/>
            <person name="Blom J."/>
            <person name="Goesmann A."/>
            <person name="Frey J.E."/>
            <person name="Duffy B."/>
        </authorList>
    </citation>
    <scope>NUCLEOTIDE SEQUENCE [LARGE SCALE GENOMIC DNA]</scope>
    <source>
        <strain evidence="9">CFBP5888</strain>
    </source>
</reference>
<dbReference type="NCBIfam" id="NF008125">
    <property type="entry name" value="PRK10873.1"/>
    <property type="match status" value="1"/>
</dbReference>
<evidence type="ECO:0000256" key="4">
    <source>
        <dbReference type="ARBA" id="ARBA00022989"/>
    </source>
</evidence>
<evidence type="ECO:0000256" key="3">
    <source>
        <dbReference type="ARBA" id="ARBA00022692"/>
    </source>
</evidence>
<evidence type="ECO:0000313" key="9">
    <source>
        <dbReference type="Proteomes" id="UP000018217"/>
    </source>
</evidence>
<sequence>MNPSVTDTNGRGKWPHALTEDGEMSSRAMLIFCSLSGFFYVVLGAFGAHVLSQSLGSAEIAWIKTGLEYQAFHTLAILGMAAAMLCRANIWFYWSSALLALGTVLFSGSLYCLALSHLKMWVYITPIGGTCFLIGWVLMLVGALRLKKRAERHE</sequence>
<dbReference type="GO" id="GO:0005886">
    <property type="term" value="C:plasma membrane"/>
    <property type="evidence" value="ECO:0007669"/>
    <property type="project" value="TreeGrafter"/>
</dbReference>
<dbReference type="InterPro" id="IPR006696">
    <property type="entry name" value="DUF423"/>
</dbReference>
<keyword evidence="3 6" id="KW-0812">Transmembrane</keyword>
<evidence type="ECO:0000256" key="6">
    <source>
        <dbReference type="SAM" id="Phobius"/>
    </source>
</evidence>
<comment type="subcellular location">
    <subcellularLocation>
        <location evidence="1">Membrane</location>
        <topology evidence="1">Multi-pass membrane protein</topology>
    </subcellularLocation>
</comment>
<name>V5Z5F2_9GAMM</name>
<protein>
    <submittedName>
        <fullName evidence="8">UPF0382 membrane protein</fullName>
    </submittedName>
</protein>
<dbReference type="PANTHER" id="PTHR43461:SF1">
    <property type="entry name" value="TRANSMEMBRANE PROTEIN 256"/>
    <property type="match status" value="1"/>
</dbReference>
<dbReference type="Proteomes" id="UP000018217">
    <property type="component" value="Unassembled WGS sequence"/>
</dbReference>
<evidence type="ECO:0000313" key="8">
    <source>
        <dbReference type="EMBL" id="CCG86162.1"/>
    </source>
</evidence>
<proteinExistence type="inferred from homology"/>
<feature type="transmembrane region" description="Helical" evidence="6">
    <location>
        <begin position="97"/>
        <end position="116"/>
    </location>
</feature>
<feature type="transmembrane region" description="Helical" evidence="6">
    <location>
        <begin position="122"/>
        <end position="144"/>
    </location>
</feature>
<evidence type="ECO:0000256" key="5">
    <source>
        <dbReference type="ARBA" id="ARBA00023136"/>
    </source>
</evidence>
<feature type="transmembrane region" description="Helical" evidence="6">
    <location>
        <begin position="28"/>
        <end position="51"/>
    </location>
</feature>
<keyword evidence="5 6" id="KW-0472">Membrane</keyword>
<dbReference type="InterPro" id="IPR007110">
    <property type="entry name" value="Ig-like_dom"/>
</dbReference>
<dbReference type="STRING" id="1161919.EPIR_0797"/>
<gene>
    <name evidence="8" type="primary">ygdD</name>
    <name evidence="8" type="ORF">EPIR_0797</name>
</gene>